<dbReference type="AlphaFoldDB" id="A0A6J5YCX9"/>
<evidence type="ECO:0000256" key="3">
    <source>
        <dbReference type="ARBA" id="ARBA00022679"/>
    </source>
</evidence>
<dbReference type="PANTHER" id="PTHR12001:SF69">
    <property type="entry name" value="ALL TRANS-POLYPRENYL-DIPHOSPHATE SYNTHASE PDSS1"/>
    <property type="match status" value="1"/>
</dbReference>
<organism evidence="6">
    <name type="scientific">freshwater metagenome</name>
    <dbReference type="NCBI Taxonomy" id="449393"/>
    <lineage>
        <taxon>unclassified sequences</taxon>
        <taxon>metagenomes</taxon>
        <taxon>ecological metagenomes</taxon>
    </lineage>
</organism>
<dbReference type="SFLD" id="SFLDG01017">
    <property type="entry name" value="Polyprenyl_Transferase_Like"/>
    <property type="match status" value="1"/>
</dbReference>
<comment type="similarity">
    <text evidence="2">Belongs to the FPP/GGPP synthase family.</text>
</comment>
<dbReference type="SUPFAM" id="SSF48576">
    <property type="entry name" value="Terpenoid synthases"/>
    <property type="match status" value="1"/>
</dbReference>
<sequence length="340" mass="35245">MSASPLLQRPVLQSDLGRVEDALRESVIADDPFLTQVASHLIAAGGKRVRPAFAITSAATALATMVPVSNEVVMGAVSVELVHLGSLYHDDVMDDATTRRTVESVNARWGNLTAILAGDYLLAKASEIAASLGTEVAGLLAATIGRLCEGQILELQHAFDLDRTEAAYLSSIDGKTASLLGTACRIGGIVANLPRPQIDALTTFGNGFGMAFQIVDDLLDVTSTDEELGKPAGHDLIEGTYTLPVIRTLAAGGTAADELTALLRRLQPNDGSIDPVDDPEALVAARNLLRSSPAVADSLAVARSYVEAGQKALAPFAGSEAATALEEAAEHLLGTVNAAG</sequence>
<evidence type="ECO:0000256" key="2">
    <source>
        <dbReference type="ARBA" id="ARBA00006706"/>
    </source>
</evidence>
<evidence type="ECO:0000313" key="6">
    <source>
        <dbReference type="EMBL" id="CAB4324074.1"/>
    </source>
</evidence>
<dbReference type="InterPro" id="IPR008949">
    <property type="entry name" value="Isoprenoid_synthase_dom_sf"/>
</dbReference>
<evidence type="ECO:0000313" key="7">
    <source>
        <dbReference type="EMBL" id="CAB4941877.1"/>
    </source>
</evidence>
<dbReference type="SFLD" id="SFLDS00005">
    <property type="entry name" value="Isoprenoid_Synthase_Type_I"/>
    <property type="match status" value="1"/>
</dbReference>
<evidence type="ECO:0000256" key="5">
    <source>
        <dbReference type="ARBA" id="ARBA00022842"/>
    </source>
</evidence>
<dbReference type="GO" id="GO:0004659">
    <property type="term" value="F:prenyltransferase activity"/>
    <property type="evidence" value="ECO:0007669"/>
    <property type="project" value="InterPro"/>
</dbReference>
<dbReference type="Gene3D" id="1.10.600.10">
    <property type="entry name" value="Farnesyl Diphosphate Synthase"/>
    <property type="match status" value="1"/>
</dbReference>
<protein>
    <submittedName>
        <fullName evidence="6">Unannotated protein</fullName>
    </submittedName>
</protein>
<name>A0A6J5YCX9_9ZZZZ</name>
<dbReference type="PANTHER" id="PTHR12001">
    <property type="entry name" value="GERANYLGERANYL PYROPHOSPHATE SYNTHASE"/>
    <property type="match status" value="1"/>
</dbReference>
<dbReference type="GO" id="GO:0008299">
    <property type="term" value="P:isoprenoid biosynthetic process"/>
    <property type="evidence" value="ECO:0007669"/>
    <property type="project" value="InterPro"/>
</dbReference>
<dbReference type="GO" id="GO:0046872">
    <property type="term" value="F:metal ion binding"/>
    <property type="evidence" value="ECO:0007669"/>
    <property type="project" value="UniProtKB-KW"/>
</dbReference>
<dbReference type="InterPro" id="IPR033749">
    <property type="entry name" value="Polyprenyl_synt_CS"/>
</dbReference>
<dbReference type="EMBL" id="CAEMXZ010000099">
    <property type="protein sequence ID" value="CAB4324074.1"/>
    <property type="molecule type" value="Genomic_DNA"/>
</dbReference>
<proteinExistence type="inferred from homology"/>
<evidence type="ECO:0000256" key="4">
    <source>
        <dbReference type="ARBA" id="ARBA00022723"/>
    </source>
</evidence>
<dbReference type="EMBL" id="CAFBNC010000069">
    <property type="protein sequence ID" value="CAB4941877.1"/>
    <property type="molecule type" value="Genomic_DNA"/>
</dbReference>
<dbReference type="Pfam" id="PF00348">
    <property type="entry name" value="polyprenyl_synt"/>
    <property type="match status" value="1"/>
</dbReference>
<comment type="cofactor">
    <cofactor evidence="1">
        <name>Mg(2+)</name>
        <dbReference type="ChEBI" id="CHEBI:18420"/>
    </cofactor>
</comment>
<evidence type="ECO:0000256" key="1">
    <source>
        <dbReference type="ARBA" id="ARBA00001946"/>
    </source>
</evidence>
<reference evidence="6" key="1">
    <citation type="submission" date="2020-05" db="EMBL/GenBank/DDBJ databases">
        <authorList>
            <person name="Chiriac C."/>
            <person name="Salcher M."/>
            <person name="Ghai R."/>
            <person name="Kavagutti S V."/>
        </authorList>
    </citation>
    <scope>NUCLEOTIDE SEQUENCE</scope>
</reference>
<keyword evidence="5" id="KW-0460">Magnesium</keyword>
<dbReference type="InterPro" id="IPR000092">
    <property type="entry name" value="Polyprenyl_synt"/>
</dbReference>
<keyword evidence="4" id="KW-0479">Metal-binding</keyword>
<gene>
    <name evidence="6" type="ORF">UFOPK1392_01838</name>
    <name evidence="7" type="ORF">UFOPK3733_01348</name>
</gene>
<keyword evidence="3" id="KW-0808">Transferase</keyword>
<accession>A0A6J5YCX9</accession>
<dbReference type="PROSITE" id="PS00444">
    <property type="entry name" value="POLYPRENYL_SYNTHASE_2"/>
    <property type="match status" value="1"/>
</dbReference>
<dbReference type="CDD" id="cd00685">
    <property type="entry name" value="Trans_IPPS_HT"/>
    <property type="match status" value="1"/>
</dbReference>